<dbReference type="PANTHER" id="PTHR43507">
    <property type="entry name" value="NADH-UBIQUINONE OXIDOREDUCTASE CHAIN 4"/>
    <property type="match status" value="1"/>
</dbReference>
<evidence type="ECO:0000256" key="2">
    <source>
        <dbReference type="ARBA" id="ARBA00009025"/>
    </source>
</evidence>
<feature type="transmembrane region" description="Helical" evidence="10">
    <location>
        <begin position="134"/>
        <end position="151"/>
    </location>
</feature>
<evidence type="ECO:0000313" key="13">
    <source>
        <dbReference type="Proteomes" id="UP000510842"/>
    </source>
</evidence>
<dbReference type="GO" id="GO:0016020">
    <property type="term" value="C:membrane"/>
    <property type="evidence" value="ECO:0007669"/>
    <property type="project" value="UniProtKB-SubCell"/>
</dbReference>
<evidence type="ECO:0000256" key="5">
    <source>
        <dbReference type="ARBA" id="ARBA00022989"/>
    </source>
</evidence>
<feature type="transmembrane region" description="Helical" evidence="10">
    <location>
        <begin position="69"/>
        <end position="97"/>
    </location>
</feature>
<dbReference type="Proteomes" id="UP000510842">
    <property type="component" value="Chromosome"/>
</dbReference>
<feature type="transmembrane region" description="Helical" evidence="10">
    <location>
        <begin position="163"/>
        <end position="188"/>
    </location>
</feature>
<dbReference type="GO" id="GO:0048039">
    <property type="term" value="F:ubiquinone binding"/>
    <property type="evidence" value="ECO:0007669"/>
    <property type="project" value="TreeGrafter"/>
</dbReference>
<evidence type="ECO:0000259" key="11">
    <source>
        <dbReference type="Pfam" id="PF00361"/>
    </source>
</evidence>
<dbReference type="GO" id="GO:0042773">
    <property type="term" value="P:ATP synthesis coupled electron transport"/>
    <property type="evidence" value="ECO:0007669"/>
    <property type="project" value="InterPro"/>
</dbReference>
<feature type="transmembrane region" description="Helical" evidence="10">
    <location>
        <begin position="364"/>
        <end position="386"/>
    </location>
</feature>
<feature type="transmembrane region" description="Helical" evidence="10">
    <location>
        <begin position="445"/>
        <end position="468"/>
    </location>
</feature>
<accession>A0A6S6RWX3</accession>
<feature type="transmembrane region" description="Helical" evidence="10">
    <location>
        <begin position="208"/>
        <end position="226"/>
    </location>
</feature>
<dbReference type="NCBIfam" id="TIGR01972">
    <property type="entry name" value="NDH_I_M"/>
    <property type="match status" value="1"/>
</dbReference>
<evidence type="ECO:0000256" key="7">
    <source>
        <dbReference type="ARBA" id="ARBA00031584"/>
    </source>
</evidence>
<protein>
    <recommendedName>
        <fullName evidence="3">NADH-quinone oxidoreductase subunit M</fullName>
    </recommendedName>
    <alternativeName>
        <fullName evidence="7">NADH dehydrogenase I subunit M</fullName>
    </alternativeName>
    <alternativeName>
        <fullName evidence="8">NDH-1 subunit M</fullName>
    </alternativeName>
</protein>
<dbReference type="GO" id="GO:0003954">
    <property type="term" value="F:NADH dehydrogenase activity"/>
    <property type="evidence" value="ECO:0007669"/>
    <property type="project" value="TreeGrafter"/>
</dbReference>
<dbReference type="Pfam" id="PF00361">
    <property type="entry name" value="Proton_antipo_M"/>
    <property type="match status" value="1"/>
</dbReference>
<proteinExistence type="inferred from homology"/>
<reference evidence="12 13" key="1">
    <citation type="submission" date="2019-12" db="EMBL/GenBank/DDBJ databases">
        <authorList>
            <person name="Santos-Garcia D."/>
            <person name="Santos-Garcia D."/>
            <person name="Santos-Garcia D."/>
        </authorList>
    </citation>
    <scope>NUCLEOTIDE SEQUENCE [LARGE SCALE GENOMIC DNA]</scope>
    <source>
        <strain evidence="12">PeMo</strain>
    </source>
</reference>
<keyword evidence="13" id="KW-1185">Reference proteome</keyword>
<evidence type="ECO:0000313" key="12">
    <source>
        <dbReference type="EMBL" id="CAA3709339.1"/>
    </source>
</evidence>
<dbReference type="InterPro" id="IPR010227">
    <property type="entry name" value="NADH_Q_OxRdtase_chainM/4"/>
</dbReference>
<sequence length="491" mass="55517">MILLWFLLIPFIGGLLSLSLEKINIKYTRISALITMIILLFLSIYLYYLNINTNNIWIVKYRTIWIDRFGIYINLALDGISLIMVLLTVVLGLLSVICSFKEINKCIGLFYFNLLWIIGSIIGVFLAMDLFLFLFFWEIMIFPMYFIIYMWGNAYKEKIAIKFFIYTQISGLILLITILTLVVSNYYVTGKVIFDYQSLVNTPIGDKLGFILMLGFFISFAIKLPIIPMHNWLPDVMAKTPKYGSLDLIGILIKTAAYGLLRFNLCLFPKQSLLFAPYAMILGIISIYYGAILALSQINIKRLMAYSSISHMGYLLIAIFSSNILSLQGAIMFVISNTLSSAGLIIISGLLYERLNTFDIRFMGGLFGKLGAIPGFALSLTIASLGIPGTGNFIGEFLILLGNFKLYPIITICSSLGLILTAIYSLNLIHKVYYGKTKNKNIKNIFLTLSEVNILSIILLLIFIIGFYPQIIFDISIKSITKIAQTTMFFY</sequence>
<evidence type="ECO:0000256" key="8">
    <source>
        <dbReference type="ARBA" id="ARBA00032798"/>
    </source>
</evidence>
<keyword evidence="6 10" id="KW-0472">Membrane</keyword>
<evidence type="ECO:0000256" key="6">
    <source>
        <dbReference type="ARBA" id="ARBA00023136"/>
    </source>
</evidence>
<name>A0A6S6RWX3_9GAMM</name>
<dbReference type="PANTHER" id="PTHR43507:SF1">
    <property type="entry name" value="NADH-UBIQUINONE OXIDOREDUCTASE CHAIN 4"/>
    <property type="match status" value="1"/>
</dbReference>
<feature type="transmembrane region" description="Helical" evidence="10">
    <location>
        <begin position="109"/>
        <end position="128"/>
    </location>
</feature>
<feature type="transmembrane region" description="Helical" evidence="10">
    <location>
        <begin position="330"/>
        <end position="352"/>
    </location>
</feature>
<organism evidence="12 13">
    <name type="scientific">Candidatus Portiera aleyrodidarum</name>
    <name type="common">primary endosymbiont of Bemisia tabaci</name>
    <dbReference type="NCBI Taxonomy" id="91844"/>
    <lineage>
        <taxon>Bacteria</taxon>
        <taxon>Pseudomonadati</taxon>
        <taxon>Pseudomonadota</taxon>
        <taxon>Gammaproteobacteria</taxon>
        <taxon>Candidatus Johnevansiales</taxon>
        <taxon>Candidatus Johnevansiaceae</taxon>
        <taxon>Candidatus Portiera</taxon>
    </lineage>
</organism>
<dbReference type="PRINTS" id="PR01437">
    <property type="entry name" value="NUOXDRDTASE4"/>
</dbReference>
<dbReference type="RefSeq" id="WP_180825005.1">
    <property type="nucleotide sequence ID" value="NZ_LR744089.1"/>
</dbReference>
<feature type="transmembrane region" description="Helical" evidence="10">
    <location>
        <begin position="6"/>
        <end position="23"/>
    </location>
</feature>
<dbReference type="GO" id="GO:0008137">
    <property type="term" value="F:NADH dehydrogenase (ubiquinone) activity"/>
    <property type="evidence" value="ECO:0007669"/>
    <property type="project" value="InterPro"/>
</dbReference>
<dbReference type="AlphaFoldDB" id="A0A6S6RWX3"/>
<dbReference type="GO" id="GO:0012505">
    <property type="term" value="C:endomembrane system"/>
    <property type="evidence" value="ECO:0007669"/>
    <property type="project" value="UniProtKB-SubCell"/>
</dbReference>
<comment type="similarity">
    <text evidence="2">Belongs to the complex I subunit 4 family.</text>
</comment>
<comment type="subcellular location">
    <subcellularLocation>
        <location evidence="1">Endomembrane system</location>
        <topology evidence="1">Multi-pass membrane protein</topology>
    </subcellularLocation>
    <subcellularLocation>
        <location evidence="9">Membrane</location>
        <topology evidence="9">Multi-pass membrane protein</topology>
    </subcellularLocation>
</comment>
<keyword evidence="4 9" id="KW-0812">Transmembrane</keyword>
<feature type="transmembrane region" description="Helical" evidence="10">
    <location>
        <begin position="30"/>
        <end position="49"/>
    </location>
</feature>
<keyword evidence="12" id="KW-0560">Oxidoreductase</keyword>
<dbReference type="GO" id="GO:0015990">
    <property type="term" value="P:electron transport coupled proton transport"/>
    <property type="evidence" value="ECO:0007669"/>
    <property type="project" value="TreeGrafter"/>
</dbReference>
<evidence type="ECO:0000256" key="4">
    <source>
        <dbReference type="ARBA" id="ARBA00022692"/>
    </source>
</evidence>
<feature type="transmembrane region" description="Helical" evidence="10">
    <location>
        <begin position="275"/>
        <end position="296"/>
    </location>
</feature>
<evidence type="ECO:0000256" key="3">
    <source>
        <dbReference type="ARBA" id="ARBA00019906"/>
    </source>
</evidence>
<dbReference type="InterPro" id="IPR001750">
    <property type="entry name" value="ND/Mrp_TM"/>
</dbReference>
<evidence type="ECO:0000256" key="1">
    <source>
        <dbReference type="ARBA" id="ARBA00004127"/>
    </source>
</evidence>
<evidence type="ECO:0000256" key="9">
    <source>
        <dbReference type="RuleBase" id="RU000320"/>
    </source>
</evidence>
<keyword evidence="5 10" id="KW-1133">Transmembrane helix</keyword>
<dbReference type="EMBL" id="LR744089">
    <property type="protein sequence ID" value="CAA3709339.1"/>
    <property type="molecule type" value="Genomic_DNA"/>
</dbReference>
<evidence type="ECO:0000256" key="10">
    <source>
        <dbReference type="SAM" id="Phobius"/>
    </source>
</evidence>
<dbReference type="InterPro" id="IPR003918">
    <property type="entry name" value="NADH_UbQ_OxRdtase"/>
</dbReference>
<gene>
    <name evidence="12" type="primary">nuoM</name>
    <name evidence="12" type="ORF">PEMO_0290</name>
</gene>
<feature type="transmembrane region" description="Helical" evidence="10">
    <location>
        <begin position="406"/>
        <end position="424"/>
    </location>
</feature>
<feature type="transmembrane region" description="Helical" evidence="10">
    <location>
        <begin position="303"/>
        <end position="324"/>
    </location>
</feature>
<feature type="domain" description="NADH:quinone oxidoreductase/Mrp antiporter transmembrane" evidence="11">
    <location>
        <begin position="127"/>
        <end position="414"/>
    </location>
</feature>